<dbReference type="InterPro" id="IPR001543">
    <property type="entry name" value="FliN-like_C"/>
</dbReference>
<dbReference type="PANTHER" id="PTHR30034">
    <property type="entry name" value="FLAGELLAR MOTOR SWITCH PROTEIN FLIM"/>
    <property type="match status" value="1"/>
</dbReference>
<keyword evidence="12" id="KW-1185">Reference proteome</keyword>
<proteinExistence type="inferred from homology"/>
<dbReference type="CDD" id="cd17908">
    <property type="entry name" value="FliM"/>
    <property type="match status" value="1"/>
</dbReference>
<dbReference type="SUPFAM" id="SSF101801">
    <property type="entry name" value="Surface presentation of antigens (SPOA)"/>
    <property type="match status" value="1"/>
</dbReference>
<keyword evidence="11" id="KW-0966">Cell projection</keyword>
<evidence type="ECO:0000256" key="5">
    <source>
        <dbReference type="ARBA" id="ARBA00022475"/>
    </source>
</evidence>
<keyword evidence="7" id="KW-0283">Flagellar rotation</keyword>
<dbReference type="Pfam" id="PF02154">
    <property type="entry name" value="FliM"/>
    <property type="match status" value="1"/>
</dbReference>
<evidence type="ECO:0000259" key="10">
    <source>
        <dbReference type="Pfam" id="PF01052"/>
    </source>
</evidence>
<dbReference type="PRINTS" id="PR00955">
    <property type="entry name" value="FLGMOTORFLIM"/>
</dbReference>
<reference evidence="11 12" key="1">
    <citation type="submission" date="2016-11" db="EMBL/GenBank/DDBJ databases">
        <authorList>
            <person name="Jaros S."/>
            <person name="Januszkiewicz K."/>
            <person name="Wedrychowicz H."/>
        </authorList>
    </citation>
    <scope>NUCLEOTIDE SEQUENCE [LARGE SCALE GENOMIC DNA]</scope>
    <source>
        <strain evidence="11 12">DSM 15970</strain>
    </source>
</reference>
<dbReference type="InterPro" id="IPR001689">
    <property type="entry name" value="Flag_FliM"/>
</dbReference>
<evidence type="ECO:0000256" key="4">
    <source>
        <dbReference type="ARBA" id="ARBA00021898"/>
    </source>
</evidence>
<evidence type="ECO:0000256" key="3">
    <source>
        <dbReference type="ARBA" id="ARBA00011049"/>
    </source>
</evidence>
<dbReference type="InterPro" id="IPR036429">
    <property type="entry name" value="SpoA-like_sf"/>
</dbReference>
<keyword evidence="6" id="KW-0145">Chemotaxis</keyword>
<keyword evidence="11" id="KW-0282">Flagellum</keyword>
<feature type="domain" description="Flagellar motor switch protein FliN-like C-terminal" evidence="10">
    <location>
        <begin position="260"/>
        <end position="330"/>
    </location>
</feature>
<dbReference type="GO" id="GO:0003774">
    <property type="term" value="F:cytoskeletal motor activity"/>
    <property type="evidence" value="ECO:0007669"/>
    <property type="project" value="InterPro"/>
</dbReference>
<dbReference type="EMBL" id="FQYT01000017">
    <property type="protein sequence ID" value="SHJ30869.1"/>
    <property type="molecule type" value="Genomic_DNA"/>
</dbReference>
<dbReference type="GO" id="GO:0071978">
    <property type="term" value="P:bacterial-type flagellum-dependent swarming motility"/>
    <property type="evidence" value="ECO:0007669"/>
    <property type="project" value="TreeGrafter"/>
</dbReference>
<keyword evidence="9" id="KW-0975">Bacterial flagellum</keyword>
<organism evidence="11 12">
    <name type="scientific">Parasporobacterium paucivorans DSM 15970</name>
    <dbReference type="NCBI Taxonomy" id="1122934"/>
    <lineage>
        <taxon>Bacteria</taxon>
        <taxon>Bacillati</taxon>
        <taxon>Bacillota</taxon>
        <taxon>Clostridia</taxon>
        <taxon>Lachnospirales</taxon>
        <taxon>Lachnospiraceae</taxon>
        <taxon>Parasporobacterium</taxon>
    </lineage>
</organism>
<keyword evidence="11" id="KW-0969">Cilium</keyword>
<comment type="similarity">
    <text evidence="3">Belongs to the FliM family.</text>
</comment>
<name>A0A1M6I8Q1_9FIRM</name>
<dbReference type="PIRSF" id="PIRSF002888">
    <property type="entry name" value="FliM"/>
    <property type="match status" value="1"/>
</dbReference>
<dbReference type="Gene3D" id="3.40.1550.10">
    <property type="entry name" value="CheC-like"/>
    <property type="match status" value="1"/>
</dbReference>
<gene>
    <name evidence="11" type="ORF">SAMN02745691_01715</name>
</gene>
<dbReference type="PANTHER" id="PTHR30034:SF6">
    <property type="entry name" value="YOP PROTEINS TRANSLOCATION PROTEIN Q"/>
    <property type="match status" value="1"/>
</dbReference>
<dbReference type="Proteomes" id="UP000184342">
    <property type="component" value="Unassembled WGS sequence"/>
</dbReference>
<dbReference type="Pfam" id="PF01052">
    <property type="entry name" value="FliMN_C"/>
    <property type="match status" value="1"/>
</dbReference>
<dbReference type="GO" id="GO:0005886">
    <property type="term" value="C:plasma membrane"/>
    <property type="evidence" value="ECO:0007669"/>
    <property type="project" value="UniProtKB-SubCell"/>
</dbReference>
<evidence type="ECO:0000256" key="6">
    <source>
        <dbReference type="ARBA" id="ARBA00022500"/>
    </source>
</evidence>
<evidence type="ECO:0000256" key="7">
    <source>
        <dbReference type="ARBA" id="ARBA00022779"/>
    </source>
</evidence>
<evidence type="ECO:0000256" key="9">
    <source>
        <dbReference type="ARBA" id="ARBA00023143"/>
    </source>
</evidence>
<keyword evidence="8" id="KW-0472">Membrane</keyword>
<dbReference type="SUPFAM" id="SSF103039">
    <property type="entry name" value="CheC-like"/>
    <property type="match status" value="1"/>
</dbReference>
<accession>A0A1M6I8Q1</accession>
<evidence type="ECO:0000256" key="1">
    <source>
        <dbReference type="ARBA" id="ARBA00004117"/>
    </source>
</evidence>
<evidence type="ECO:0000313" key="11">
    <source>
        <dbReference type="EMBL" id="SHJ30869.1"/>
    </source>
</evidence>
<evidence type="ECO:0000313" key="12">
    <source>
        <dbReference type="Proteomes" id="UP000184342"/>
    </source>
</evidence>
<evidence type="ECO:0000256" key="2">
    <source>
        <dbReference type="ARBA" id="ARBA00004202"/>
    </source>
</evidence>
<dbReference type="AlphaFoldDB" id="A0A1M6I8Q1"/>
<dbReference type="STRING" id="1122934.SAMN02745691_01715"/>
<keyword evidence="5" id="KW-1003">Cell membrane</keyword>
<evidence type="ECO:0000256" key="8">
    <source>
        <dbReference type="ARBA" id="ARBA00023136"/>
    </source>
</evidence>
<dbReference type="GO" id="GO:0009425">
    <property type="term" value="C:bacterial-type flagellum basal body"/>
    <property type="evidence" value="ECO:0007669"/>
    <property type="project" value="UniProtKB-SubCell"/>
</dbReference>
<dbReference type="InterPro" id="IPR028976">
    <property type="entry name" value="CheC-like_sf"/>
</dbReference>
<dbReference type="RefSeq" id="WP_073994008.1">
    <property type="nucleotide sequence ID" value="NZ_FQYT01000017.1"/>
</dbReference>
<dbReference type="OrthoDB" id="9806941at2"/>
<protein>
    <recommendedName>
        <fullName evidence="4">Flagellar motor switch protein FliM</fullName>
    </recommendedName>
</protein>
<dbReference type="Gene3D" id="2.30.330.10">
    <property type="entry name" value="SpoA-like"/>
    <property type="match status" value="1"/>
</dbReference>
<sequence>MADVLSQSQIDALLNSLSGGNASDQAAEDENKGQNNFKKYDFTSPKKFTKDKLKILKNVYENYARIASSQINSLFRVSSEAEVIAVEEQRYYEFTNALSENDFMTLASVTLPYRTKNPPVLIHVSTPVMIYLMDRMLGSSGAPEIVPDGYSYTEIEQALYEKIIHYLIAIMTDAWTGYIKMGIHFDRIQKNPGLVQEIGVDETVVIIVLEMKMERISGKFSICVPGSLLTGVFAAMDKRKHISQEEGSEDVEIREEILNNIKNSKLEVTAQLGTAQLKLEDIYKLNVGDVINLNKPKDSQIQLSVAGKPWFNGQLGVYNRNVAVRLEDRLEEEKI</sequence>
<comment type="subcellular location">
    <subcellularLocation>
        <location evidence="1">Bacterial flagellum basal body</location>
    </subcellularLocation>
    <subcellularLocation>
        <location evidence="2">Cell membrane</location>
        <topology evidence="2">Peripheral membrane protein</topology>
    </subcellularLocation>
</comment>
<dbReference type="GO" id="GO:0050918">
    <property type="term" value="P:positive chemotaxis"/>
    <property type="evidence" value="ECO:0007669"/>
    <property type="project" value="TreeGrafter"/>
</dbReference>